<dbReference type="VEuPathDB" id="FungiDB:ASPFODRAFT_537222"/>
<dbReference type="EMBL" id="KV878239">
    <property type="protein sequence ID" value="OJZ88283.1"/>
    <property type="molecule type" value="Genomic_DNA"/>
</dbReference>
<gene>
    <name evidence="1" type="ORF">ASPFODRAFT_537222</name>
</gene>
<dbReference type="Proteomes" id="UP000184063">
    <property type="component" value="Unassembled WGS sequence"/>
</dbReference>
<accession>A0A1M3TND1</accession>
<evidence type="ECO:0000313" key="2">
    <source>
        <dbReference type="Proteomes" id="UP000184063"/>
    </source>
</evidence>
<protein>
    <submittedName>
        <fullName evidence="1">Uncharacterized protein</fullName>
    </submittedName>
</protein>
<reference evidence="2" key="1">
    <citation type="journal article" date="2017" name="Genome Biol.">
        <title>Comparative genomics reveals high biological diversity and specific adaptations in the industrially and medically important fungal genus Aspergillus.</title>
        <authorList>
            <person name="de Vries R.P."/>
            <person name="Riley R."/>
            <person name="Wiebenga A."/>
            <person name="Aguilar-Osorio G."/>
            <person name="Amillis S."/>
            <person name="Uchima C.A."/>
            <person name="Anderluh G."/>
            <person name="Asadollahi M."/>
            <person name="Askin M."/>
            <person name="Barry K."/>
            <person name="Battaglia E."/>
            <person name="Bayram O."/>
            <person name="Benocci T."/>
            <person name="Braus-Stromeyer S.A."/>
            <person name="Caldana C."/>
            <person name="Canovas D."/>
            <person name="Cerqueira G.C."/>
            <person name="Chen F."/>
            <person name="Chen W."/>
            <person name="Choi C."/>
            <person name="Clum A."/>
            <person name="Dos Santos R.A."/>
            <person name="Damasio A.R."/>
            <person name="Diallinas G."/>
            <person name="Emri T."/>
            <person name="Fekete E."/>
            <person name="Flipphi M."/>
            <person name="Freyberg S."/>
            <person name="Gallo A."/>
            <person name="Gournas C."/>
            <person name="Habgood R."/>
            <person name="Hainaut M."/>
            <person name="Harispe M.L."/>
            <person name="Henrissat B."/>
            <person name="Hilden K.S."/>
            <person name="Hope R."/>
            <person name="Hossain A."/>
            <person name="Karabika E."/>
            <person name="Karaffa L."/>
            <person name="Karanyi Z."/>
            <person name="Krasevec N."/>
            <person name="Kuo A."/>
            <person name="Kusch H."/>
            <person name="LaButti K."/>
            <person name="Lagendijk E.L."/>
            <person name="Lapidus A."/>
            <person name="Levasseur A."/>
            <person name="Lindquist E."/>
            <person name="Lipzen A."/>
            <person name="Logrieco A.F."/>
            <person name="MacCabe A."/>
            <person name="Maekelae M.R."/>
            <person name="Malavazi I."/>
            <person name="Melin P."/>
            <person name="Meyer V."/>
            <person name="Mielnichuk N."/>
            <person name="Miskei M."/>
            <person name="Molnar A.P."/>
            <person name="Mule G."/>
            <person name="Ngan C.Y."/>
            <person name="Orejas M."/>
            <person name="Orosz E."/>
            <person name="Ouedraogo J.P."/>
            <person name="Overkamp K.M."/>
            <person name="Park H.-S."/>
            <person name="Perrone G."/>
            <person name="Piumi F."/>
            <person name="Punt P.J."/>
            <person name="Ram A.F."/>
            <person name="Ramon A."/>
            <person name="Rauscher S."/>
            <person name="Record E."/>
            <person name="Riano-Pachon D.M."/>
            <person name="Robert V."/>
            <person name="Roehrig J."/>
            <person name="Ruller R."/>
            <person name="Salamov A."/>
            <person name="Salih N.S."/>
            <person name="Samson R.A."/>
            <person name="Sandor E."/>
            <person name="Sanguinetti M."/>
            <person name="Schuetze T."/>
            <person name="Sepcic K."/>
            <person name="Shelest E."/>
            <person name="Sherlock G."/>
            <person name="Sophianopoulou V."/>
            <person name="Squina F.M."/>
            <person name="Sun H."/>
            <person name="Susca A."/>
            <person name="Todd R.B."/>
            <person name="Tsang A."/>
            <person name="Unkles S.E."/>
            <person name="van de Wiele N."/>
            <person name="van Rossen-Uffink D."/>
            <person name="Oliveira J.V."/>
            <person name="Vesth T.C."/>
            <person name="Visser J."/>
            <person name="Yu J.-H."/>
            <person name="Zhou M."/>
            <person name="Andersen M.R."/>
            <person name="Archer D.B."/>
            <person name="Baker S.E."/>
            <person name="Benoit I."/>
            <person name="Brakhage A.A."/>
            <person name="Braus G.H."/>
            <person name="Fischer R."/>
            <person name="Frisvad J.C."/>
            <person name="Goldman G.H."/>
            <person name="Houbraken J."/>
            <person name="Oakley B."/>
            <person name="Pocsi I."/>
            <person name="Scazzocchio C."/>
            <person name="Seiboth B."/>
            <person name="vanKuyk P.A."/>
            <person name="Wortman J."/>
            <person name="Dyer P.S."/>
            <person name="Grigoriev I.V."/>
        </authorList>
    </citation>
    <scope>NUCLEOTIDE SEQUENCE [LARGE SCALE GENOMIC DNA]</scope>
    <source>
        <strain evidence="2">CBS 106.47</strain>
    </source>
</reference>
<evidence type="ECO:0000313" key="1">
    <source>
        <dbReference type="EMBL" id="OJZ88283.1"/>
    </source>
</evidence>
<name>A0A1M3TND1_ASPLC</name>
<proteinExistence type="predicted"/>
<sequence length="78" mass="8553">MHQGSSGKYQNFHEKNINSHLIIIANVGAPTANRRAQLCVICVCSVHFITTPFSFLFSSTSLLSHQSHYVGTVCMAPC</sequence>
<dbReference type="AlphaFoldDB" id="A0A1M3TND1"/>
<organism evidence="1 2">
    <name type="scientific">Aspergillus luchuensis (strain CBS 106.47)</name>
    <dbReference type="NCBI Taxonomy" id="1137211"/>
    <lineage>
        <taxon>Eukaryota</taxon>
        <taxon>Fungi</taxon>
        <taxon>Dikarya</taxon>
        <taxon>Ascomycota</taxon>
        <taxon>Pezizomycotina</taxon>
        <taxon>Eurotiomycetes</taxon>
        <taxon>Eurotiomycetidae</taxon>
        <taxon>Eurotiales</taxon>
        <taxon>Aspergillaceae</taxon>
        <taxon>Aspergillus</taxon>
        <taxon>Aspergillus subgen. Circumdati</taxon>
    </lineage>
</organism>